<protein>
    <submittedName>
        <fullName evidence="2">Uncharacterized protein</fullName>
    </submittedName>
</protein>
<organism evidence="2 3">
    <name type="scientific">Papaver nudicaule</name>
    <name type="common">Iceland poppy</name>
    <dbReference type="NCBI Taxonomy" id="74823"/>
    <lineage>
        <taxon>Eukaryota</taxon>
        <taxon>Viridiplantae</taxon>
        <taxon>Streptophyta</taxon>
        <taxon>Embryophyta</taxon>
        <taxon>Tracheophyta</taxon>
        <taxon>Spermatophyta</taxon>
        <taxon>Magnoliopsida</taxon>
        <taxon>Ranunculales</taxon>
        <taxon>Papaveraceae</taxon>
        <taxon>Papaveroideae</taxon>
        <taxon>Papaver</taxon>
    </lineage>
</organism>
<feature type="chain" id="PRO_5041269331" evidence="1">
    <location>
        <begin position="22"/>
        <end position="220"/>
    </location>
</feature>
<accession>A0AA41V1Z2</accession>
<name>A0AA41V1Z2_PAPNU</name>
<dbReference type="AlphaFoldDB" id="A0AA41V1Z2"/>
<evidence type="ECO:0000313" key="2">
    <source>
        <dbReference type="EMBL" id="MCL7022008.1"/>
    </source>
</evidence>
<proteinExistence type="predicted"/>
<gene>
    <name evidence="2" type="ORF">MKW94_022376</name>
</gene>
<sequence>MAKLFSLILGLLLLLIVAVSASTDQENVGVSTFSVSASSTTSDFSCVDGDAYSEVLYPTSDCSVCKTWCKDECSELGGDVVNSKCSLQPKFVVRCQCCCYEPPPRPPPPPPPPPTPCGQPGDTSSETTIITSDCNDCTNWCKEECADVGGYVVDDKCSIGESKFARRCQCCCRENPVPTPPPPPSCPAKTCPKEMSVVLKPGHKPCKYVLSSSLSSSAAK</sequence>
<keyword evidence="3" id="KW-1185">Reference proteome</keyword>
<dbReference type="EMBL" id="JAJJMA010007106">
    <property type="protein sequence ID" value="MCL7022008.1"/>
    <property type="molecule type" value="Genomic_DNA"/>
</dbReference>
<comment type="caution">
    <text evidence="2">The sequence shown here is derived from an EMBL/GenBank/DDBJ whole genome shotgun (WGS) entry which is preliminary data.</text>
</comment>
<dbReference type="Proteomes" id="UP001177140">
    <property type="component" value="Unassembled WGS sequence"/>
</dbReference>
<feature type="signal peptide" evidence="1">
    <location>
        <begin position="1"/>
        <end position="21"/>
    </location>
</feature>
<reference evidence="2" key="1">
    <citation type="submission" date="2022-03" db="EMBL/GenBank/DDBJ databases">
        <title>A functionally conserved STORR gene fusion in Papaver species that diverged 16.8 million years ago.</title>
        <authorList>
            <person name="Catania T."/>
        </authorList>
    </citation>
    <scope>NUCLEOTIDE SEQUENCE</scope>
    <source>
        <strain evidence="2">S-191538</strain>
    </source>
</reference>
<evidence type="ECO:0000313" key="3">
    <source>
        <dbReference type="Proteomes" id="UP001177140"/>
    </source>
</evidence>
<keyword evidence="1" id="KW-0732">Signal</keyword>
<evidence type="ECO:0000256" key="1">
    <source>
        <dbReference type="SAM" id="SignalP"/>
    </source>
</evidence>